<dbReference type="Proteomes" id="UP001162501">
    <property type="component" value="Chromosome 15"/>
</dbReference>
<evidence type="ECO:0000313" key="2">
    <source>
        <dbReference type="Proteomes" id="UP001162501"/>
    </source>
</evidence>
<accession>A0ACB0E6F2</accession>
<protein>
    <submittedName>
        <fullName evidence="1">Uncharacterized protein</fullName>
    </submittedName>
</protein>
<organism evidence="1 2">
    <name type="scientific">Rangifer tarandus platyrhynchus</name>
    <name type="common">Svalbard reindeer</name>
    <dbReference type="NCBI Taxonomy" id="3082113"/>
    <lineage>
        <taxon>Eukaryota</taxon>
        <taxon>Metazoa</taxon>
        <taxon>Chordata</taxon>
        <taxon>Craniata</taxon>
        <taxon>Vertebrata</taxon>
        <taxon>Euteleostomi</taxon>
        <taxon>Mammalia</taxon>
        <taxon>Eutheria</taxon>
        <taxon>Laurasiatheria</taxon>
        <taxon>Artiodactyla</taxon>
        <taxon>Ruminantia</taxon>
        <taxon>Pecora</taxon>
        <taxon>Cervidae</taxon>
        <taxon>Odocoileinae</taxon>
        <taxon>Rangifer</taxon>
    </lineage>
</organism>
<name>A0ACB0E6F2_RANTA</name>
<dbReference type="EMBL" id="OX596099">
    <property type="protein sequence ID" value="CAI9695909.1"/>
    <property type="molecule type" value="Genomic_DNA"/>
</dbReference>
<evidence type="ECO:0000313" key="1">
    <source>
        <dbReference type="EMBL" id="CAI9695909.1"/>
    </source>
</evidence>
<proteinExistence type="predicted"/>
<gene>
    <name evidence="1" type="ORF">MRATA1EN3_LOCUS7122</name>
</gene>
<reference evidence="1" key="1">
    <citation type="submission" date="2023-05" db="EMBL/GenBank/DDBJ databases">
        <authorList>
            <consortium name="ELIXIR-Norway"/>
        </authorList>
    </citation>
    <scope>NUCLEOTIDE SEQUENCE</scope>
</reference>
<sequence length="118" mass="12835">MGAGDSGEQGWRWAQVSPKSALKFTWPVPRVGPGRTPGGRSQECPTIPSPTKSFTLHTQLARCMDRGAALGVETAALQVLVSEFRRPVPVWAGSRSREDHAAQPWRRSLRGCDAAVVR</sequence>